<dbReference type="SUPFAM" id="SSF52540">
    <property type="entry name" value="P-loop containing nucleoside triphosphate hydrolases"/>
    <property type="match status" value="1"/>
</dbReference>
<evidence type="ECO:0000256" key="2">
    <source>
        <dbReference type="ARBA" id="ARBA00022448"/>
    </source>
</evidence>
<dbReference type="Gene3D" id="3.40.50.300">
    <property type="entry name" value="P-loop containing nucleotide triphosphate hydrolases"/>
    <property type="match status" value="1"/>
</dbReference>
<dbReference type="Pfam" id="PF00005">
    <property type="entry name" value="ABC_tran"/>
    <property type="match status" value="1"/>
</dbReference>
<evidence type="ECO:0000256" key="4">
    <source>
        <dbReference type="ARBA" id="ARBA00022840"/>
    </source>
</evidence>
<dbReference type="InterPro" id="IPR051120">
    <property type="entry name" value="ABC_AA/LPS_Transport"/>
</dbReference>
<dbReference type="CDD" id="cd03219">
    <property type="entry name" value="ABC_Mj1267_LivG_branched"/>
    <property type="match status" value="1"/>
</dbReference>
<proteinExistence type="inferred from homology"/>
<sequence length="251" mass="27348">MSGELLRVEGVGKRFGGFVALEDVTVSFAAGQLTSIIGPNGAGKSTFFNILSGALPPTSGTLHFRGRELNGLPQHRFVHQGISRSYQITNIFPDLSVHENVRVAAQALTVSYDIWRNRARLTELNARADAALEAVGLLGKRAELAKFLSHGQQRALEIAIALVSEPELLLLDEPTAGMGPEETKDMVALLERLAEKRTVLLVEHKMKMVLGLSKRVVVLHHGRLLADGAPDEIRSNPEVRRVYLGQSEGYG</sequence>
<comment type="caution">
    <text evidence="7">The sequence shown here is derived from an EMBL/GenBank/DDBJ whole genome shotgun (WGS) entry which is preliminary data.</text>
</comment>
<evidence type="ECO:0000313" key="7">
    <source>
        <dbReference type="EMBL" id="KGT75512.1"/>
    </source>
</evidence>
<keyword evidence="3" id="KW-0547">Nucleotide-binding</keyword>
<dbReference type="PANTHER" id="PTHR45772">
    <property type="entry name" value="CONSERVED COMPONENT OF ABC TRANSPORTER FOR NATURAL AMINO ACIDS-RELATED"/>
    <property type="match status" value="1"/>
</dbReference>
<comment type="function">
    <text evidence="5">Involved in beta-(1--&gt;2)glucan export. Transmembrane domains (TMD) form a pore in the inner membrane and the ATP-binding domain (NBD) is responsible for energy generation.</text>
</comment>
<dbReference type="SMART" id="SM00382">
    <property type="entry name" value="AAA"/>
    <property type="match status" value="1"/>
</dbReference>
<evidence type="ECO:0000256" key="3">
    <source>
        <dbReference type="ARBA" id="ARBA00022741"/>
    </source>
</evidence>
<reference evidence="7 8" key="1">
    <citation type="submission" date="2014-09" db="EMBL/GenBank/DDBJ databases">
        <title>Draft genome of Bradyrhizobium japonicum Is-34.</title>
        <authorList>
            <person name="Tsurumaru H."/>
            <person name="Yamakawa T."/>
            <person name="Hashimoto S."/>
            <person name="Okizaki K."/>
            <person name="Kanesaki Y."/>
            <person name="Yoshikawa H."/>
            <person name="Yajima S."/>
        </authorList>
    </citation>
    <scope>NUCLEOTIDE SEQUENCE [LARGE SCALE GENOMIC DNA]</scope>
    <source>
        <strain evidence="7 8">Is-34</strain>
    </source>
</reference>
<dbReference type="Proteomes" id="UP000030377">
    <property type="component" value="Unassembled WGS sequence"/>
</dbReference>
<dbReference type="PANTHER" id="PTHR45772:SF2">
    <property type="entry name" value="ABC TRANSPORTER ATP-BINDING PROTEIN"/>
    <property type="match status" value="1"/>
</dbReference>
<dbReference type="GO" id="GO:0005524">
    <property type="term" value="F:ATP binding"/>
    <property type="evidence" value="ECO:0007669"/>
    <property type="project" value="UniProtKB-KW"/>
</dbReference>
<dbReference type="PROSITE" id="PS00211">
    <property type="entry name" value="ABC_TRANSPORTER_1"/>
    <property type="match status" value="1"/>
</dbReference>
<dbReference type="FunFam" id="3.40.50.300:FF:000421">
    <property type="entry name" value="Branched-chain amino acid ABC transporter ATP-binding protein"/>
    <property type="match status" value="1"/>
</dbReference>
<evidence type="ECO:0000259" key="6">
    <source>
        <dbReference type="PROSITE" id="PS50893"/>
    </source>
</evidence>
<dbReference type="InterPro" id="IPR017871">
    <property type="entry name" value="ABC_transporter-like_CS"/>
</dbReference>
<organism evidence="7 8">
    <name type="scientific">Bradyrhizobium japonicum</name>
    <dbReference type="NCBI Taxonomy" id="375"/>
    <lineage>
        <taxon>Bacteria</taxon>
        <taxon>Pseudomonadati</taxon>
        <taxon>Pseudomonadota</taxon>
        <taxon>Alphaproteobacteria</taxon>
        <taxon>Hyphomicrobiales</taxon>
        <taxon>Nitrobacteraceae</taxon>
        <taxon>Bradyrhizobium</taxon>
    </lineage>
</organism>
<dbReference type="RefSeq" id="WP_041959003.1">
    <property type="nucleotide sequence ID" value="NZ_CP081350.1"/>
</dbReference>
<feature type="domain" description="ABC transporter" evidence="6">
    <location>
        <begin position="6"/>
        <end position="246"/>
    </location>
</feature>
<evidence type="ECO:0000256" key="5">
    <source>
        <dbReference type="ARBA" id="ARBA00024722"/>
    </source>
</evidence>
<keyword evidence="2" id="KW-0813">Transport</keyword>
<comment type="similarity">
    <text evidence="1">Belongs to the ABC transporter superfamily.</text>
</comment>
<accession>A0A0A3XMB9</accession>
<dbReference type="InterPro" id="IPR027417">
    <property type="entry name" value="P-loop_NTPase"/>
</dbReference>
<dbReference type="GO" id="GO:0016887">
    <property type="term" value="F:ATP hydrolysis activity"/>
    <property type="evidence" value="ECO:0007669"/>
    <property type="project" value="InterPro"/>
</dbReference>
<dbReference type="InterPro" id="IPR003593">
    <property type="entry name" value="AAA+_ATPase"/>
</dbReference>
<dbReference type="PROSITE" id="PS50893">
    <property type="entry name" value="ABC_TRANSPORTER_2"/>
    <property type="match status" value="1"/>
</dbReference>
<evidence type="ECO:0000256" key="1">
    <source>
        <dbReference type="ARBA" id="ARBA00005417"/>
    </source>
</evidence>
<dbReference type="AlphaFoldDB" id="A0A0A3XMB9"/>
<keyword evidence="4" id="KW-0067">ATP-binding</keyword>
<dbReference type="STRING" id="375.BKD09_RS18010"/>
<dbReference type="GO" id="GO:0005886">
    <property type="term" value="C:plasma membrane"/>
    <property type="evidence" value="ECO:0007669"/>
    <property type="project" value="TreeGrafter"/>
</dbReference>
<evidence type="ECO:0000313" key="8">
    <source>
        <dbReference type="Proteomes" id="UP000030377"/>
    </source>
</evidence>
<dbReference type="InterPro" id="IPR003439">
    <property type="entry name" value="ABC_transporter-like_ATP-bd"/>
</dbReference>
<dbReference type="Pfam" id="PF12399">
    <property type="entry name" value="BCA_ABC_TP_C"/>
    <property type="match status" value="1"/>
</dbReference>
<protein>
    <submittedName>
        <fullName evidence="7">Branched-chain amino acid ABC transporter substrate-binding protein</fullName>
    </submittedName>
</protein>
<name>A0A0A3XMB9_BRAJP</name>
<dbReference type="eggNOG" id="COG0411">
    <property type="taxonomic scope" value="Bacteria"/>
</dbReference>
<dbReference type="EMBL" id="JRPN01000025">
    <property type="protein sequence ID" value="KGT75512.1"/>
    <property type="molecule type" value="Genomic_DNA"/>
</dbReference>
<dbReference type="InterPro" id="IPR032823">
    <property type="entry name" value="BCA_ABC_TP_C"/>
</dbReference>
<gene>
    <name evidence="7" type="ORF">MA20_34255</name>
</gene>